<accession>A0ABT7IN88</accession>
<evidence type="ECO:0000256" key="1">
    <source>
        <dbReference type="ARBA" id="ARBA00004429"/>
    </source>
</evidence>
<dbReference type="Pfam" id="PF00571">
    <property type="entry name" value="CBS"/>
    <property type="match status" value="1"/>
</dbReference>
<feature type="domain" description="CNNM transmembrane" evidence="17">
    <location>
        <begin position="1"/>
        <end position="199"/>
    </location>
</feature>
<keyword evidence="8 13" id="KW-0129">CBS domain</keyword>
<dbReference type="InterPro" id="IPR005170">
    <property type="entry name" value="Transptr-assoc_dom"/>
</dbReference>
<name>A0ABT7IN88_9BURK</name>
<dbReference type="Proteomes" id="UP001165481">
    <property type="component" value="Unassembled WGS sequence"/>
</dbReference>
<evidence type="ECO:0000256" key="8">
    <source>
        <dbReference type="ARBA" id="ARBA00023122"/>
    </source>
</evidence>
<feature type="transmembrane region" description="Helical" evidence="15">
    <location>
        <begin position="57"/>
        <end position="82"/>
    </location>
</feature>
<keyword evidence="7 14" id="KW-1133">Transmembrane helix</keyword>
<evidence type="ECO:0000256" key="4">
    <source>
        <dbReference type="ARBA" id="ARBA00022519"/>
    </source>
</evidence>
<feature type="domain" description="CBS" evidence="16">
    <location>
        <begin position="218"/>
        <end position="277"/>
    </location>
</feature>
<keyword evidence="4" id="KW-0997">Cell inner membrane</keyword>
<comment type="function">
    <text evidence="10">Involved in cadaverine and putrescine tolerance in stationary phase. May facilitate the efflux of both cadaverine and putrescine from the cytoplasm, reducing potentially toxic levels under certain stress conditions.</text>
</comment>
<dbReference type="InterPro" id="IPR036318">
    <property type="entry name" value="FAD-bd_PCMH-like_sf"/>
</dbReference>
<dbReference type="SMART" id="SM00116">
    <property type="entry name" value="CBS"/>
    <property type="match status" value="2"/>
</dbReference>
<keyword evidence="3" id="KW-1003">Cell membrane</keyword>
<evidence type="ECO:0000256" key="7">
    <source>
        <dbReference type="ARBA" id="ARBA00022989"/>
    </source>
</evidence>
<dbReference type="Gene3D" id="3.30.465.10">
    <property type="match status" value="1"/>
</dbReference>
<dbReference type="SUPFAM" id="SSF56176">
    <property type="entry name" value="FAD-binding/transporter-associated domain-like"/>
    <property type="match status" value="1"/>
</dbReference>
<evidence type="ECO:0000256" key="15">
    <source>
        <dbReference type="SAM" id="Phobius"/>
    </source>
</evidence>
<dbReference type="SMART" id="SM01091">
    <property type="entry name" value="CorC_HlyC"/>
    <property type="match status" value="1"/>
</dbReference>
<dbReference type="SUPFAM" id="SSF54631">
    <property type="entry name" value="CBS-domain pair"/>
    <property type="match status" value="1"/>
</dbReference>
<evidence type="ECO:0000313" key="18">
    <source>
        <dbReference type="EMBL" id="MDL2059842.1"/>
    </source>
</evidence>
<dbReference type="EMBL" id="JAKZJU020000001">
    <property type="protein sequence ID" value="MDL2059842.1"/>
    <property type="molecule type" value="Genomic_DNA"/>
</dbReference>
<feature type="domain" description="CBS" evidence="16">
    <location>
        <begin position="284"/>
        <end position="343"/>
    </location>
</feature>
<evidence type="ECO:0000259" key="16">
    <source>
        <dbReference type="PROSITE" id="PS51371"/>
    </source>
</evidence>
<dbReference type="CDD" id="cd04590">
    <property type="entry name" value="CBS_pair_CorC_HlyC_assoc"/>
    <property type="match status" value="1"/>
</dbReference>
<dbReference type="Pfam" id="PF01595">
    <property type="entry name" value="CNNM"/>
    <property type="match status" value="1"/>
</dbReference>
<evidence type="ECO:0000256" key="14">
    <source>
        <dbReference type="PROSITE-ProRule" id="PRU01193"/>
    </source>
</evidence>
<dbReference type="InterPro" id="IPR044751">
    <property type="entry name" value="Ion_transp-like_CBS"/>
</dbReference>
<feature type="transmembrane region" description="Helical" evidence="15">
    <location>
        <begin position="6"/>
        <end position="29"/>
    </location>
</feature>
<keyword evidence="5 14" id="KW-0812">Transmembrane</keyword>
<evidence type="ECO:0000256" key="13">
    <source>
        <dbReference type="PROSITE-ProRule" id="PRU00703"/>
    </source>
</evidence>
<comment type="subcellular location">
    <subcellularLocation>
        <location evidence="1">Cell inner membrane</location>
        <topology evidence="1">Multi-pass membrane protein</topology>
    </subcellularLocation>
</comment>
<protein>
    <recommendedName>
        <fullName evidence="12">Polyamine export protein</fullName>
    </recommendedName>
</protein>
<evidence type="ECO:0000313" key="19">
    <source>
        <dbReference type="Proteomes" id="UP001165481"/>
    </source>
</evidence>
<evidence type="ECO:0000256" key="6">
    <source>
        <dbReference type="ARBA" id="ARBA00022737"/>
    </source>
</evidence>
<dbReference type="PANTHER" id="PTHR22777">
    <property type="entry name" value="HEMOLYSIN-RELATED"/>
    <property type="match status" value="1"/>
</dbReference>
<evidence type="ECO:0000256" key="2">
    <source>
        <dbReference type="ARBA" id="ARBA00022448"/>
    </source>
</evidence>
<keyword evidence="6" id="KW-0677">Repeat</keyword>
<evidence type="ECO:0000256" key="9">
    <source>
        <dbReference type="ARBA" id="ARBA00023136"/>
    </source>
</evidence>
<feature type="transmembrane region" description="Helical" evidence="15">
    <location>
        <begin position="102"/>
        <end position="122"/>
    </location>
</feature>
<evidence type="ECO:0000256" key="5">
    <source>
        <dbReference type="ARBA" id="ARBA00022692"/>
    </source>
</evidence>
<dbReference type="InterPro" id="IPR016169">
    <property type="entry name" value="FAD-bd_PCMH_sub2"/>
</dbReference>
<dbReference type="RefSeq" id="WP_243376594.1">
    <property type="nucleotide sequence ID" value="NZ_JAKZJU020000001.1"/>
</dbReference>
<evidence type="ECO:0000256" key="12">
    <source>
        <dbReference type="ARBA" id="ARBA00039818"/>
    </source>
</evidence>
<gene>
    <name evidence="18" type="ORF">MUN46_007855</name>
</gene>
<comment type="caution">
    <text evidence="18">The sequence shown here is derived from an EMBL/GenBank/DDBJ whole genome shotgun (WGS) entry which is preliminary data.</text>
</comment>
<evidence type="ECO:0000256" key="10">
    <source>
        <dbReference type="ARBA" id="ARBA00037177"/>
    </source>
</evidence>
<dbReference type="InterPro" id="IPR000644">
    <property type="entry name" value="CBS_dom"/>
</dbReference>
<dbReference type="InterPro" id="IPR046342">
    <property type="entry name" value="CBS_dom_sf"/>
</dbReference>
<keyword evidence="2" id="KW-0813">Transport</keyword>
<proteinExistence type="inferred from homology"/>
<comment type="similarity">
    <text evidence="11">Belongs to the UPF0053 family. PaeA subfamily.</text>
</comment>
<evidence type="ECO:0000256" key="3">
    <source>
        <dbReference type="ARBA" id="ARBA00022475"/>
    </source>
</evidence>
<dbReference type="InterPro" id="IPR002550">
    <property type="entry name" value="CNNM"/>
</dbReference>
<keyword evidence="9 14" id="KW-0472">Membrane</keyword>
<sequence length="448" mass="49758">MDTVLQIFGLLVLILLSAFFSISEISLAASKKMRLQALAEEGDSRAREVIALKAKPGAMFSIVEIGVNALALAGGILGQAAFIPPFTRLYSMVASPEATHTLAFWSAYLLATLLFVLFADLIPRRMAMAIPESCAVLIVRPISWLNQVLRPIVWFLNTITTQVMKRTGLPIHANDHVTTADVMATVNAGVREGLIDPTERSVIENIFSLEDRTAGTVMTDREDIVYFLRSDSDESIRRKLAEHPHHQFLVCDKTLDNVVGYIDSKQLLRYLVEDKKLDLGEKGILSPVKLIPETLSMSEVIEVIRNTSADFVVVINEYGEVAGLITLNDVMNTVMGEMVGMDEDSQIIQRDESSWLVEGSTPIYDLQNYFDLDQIEDNPPYETAGGLIMYLLRRIPKRADKVLFNGYRFEVMDIDKNRVDQLLVTKLPAVKPAAEAQAAPADQPKTNG</sequence>
<evidence type="ECO:0000259" key="17">
    <source>
        <dbReference type="PROSITE" id="PS51846"/>
    </source>
</evidence>
<dbReference type="Pfam" id="PF03471">
    <property type="entry name" value="CorC_HlyC"/>
    <property type="match status" value="1"/>
</dbReference>
<dbReference type="PROSITE" id="PS51846">
    <property type="entry name" value="CNNM"/>
    <property type="match status" value="1"/>
</dbReference>
<dbReference type="PROSITE" id="PS51371">
    <property type="entry name" value="CBS"/>
    <property type="match status" value="2"/>
</dbReference>
<dbReference type="PANTHER" id="PTHR22777:SF16">
    <property type="entry name" value="POLYAMINE EXPORT PROTEIN"/>
    <property type="match status" value="1"/>
</dbReference>
<dbReference type="Gene3D" id="3.10.580.10">
    <property type="entry name" value="CBS-domain"/>
    <property type="match status" value="1"/>
</dbReference>
<evidence type="ECO:0000256" key="11">
    <source>
        <dbReference type="ARBA" id="ARBA00038280"/>
    </source>
</evidence>
<keyword evidence="19" id="KW-1185">Reference proteome</keyword>
<organism evidence="18 19">
    <name type="scientific">Mesosutterella faecium</name>
    <dbReference type="NCBI Taxonomy" id="2925194"/>
    <lineage>
        <taxon>Bacteria</taxon>
        <taxon>Pseudomonadati</taxon>
        <taxon>Pseudomonadota</taxon>
        <taxon>Betaproteobacteria</taxon>
        <taxon>Burkholderiales</taxon>
        <taxon>Sutterellaceae</taxon>
        <taxon>Mesosutterella</taxon>
    </lineage>
</organism>
<reference evidence="18" key="1">
    <citation type="submission" date="2023-03" db="EMBL/GenBank/DDBJ databases">
        <title>Mesosutterella sp. nov. isolated from porcine feces.</title>
        <authorList>
            <person name="Yu S."/>
        </authorList>
    </citation>
    <scope>NUCLEOTIDE SEQUENCE</scope>
    <source>
        <strain evidence="18">AGMB02718</strain>
    </source>
</reference>